<protein>
    <recommendedName>
        <fullName evidence="4">Lipoprotein</fullName>
    </recommendedName>
</protein>
<feature type="signal peptide" evidence="1">
    <location>
        <begin position="1"/>
        <end position="16"/>
    </location>
</feature>
<feature type="chain" id="PRO_5045670113" description="Lipoprotein" evidence="1">
    <location>
        <begin position="17"/>
        <end position="126"/>
    </location>
</feature>
<proteinExistence type="predicted"/>
<evidence type="ECO:0000313" key="2">
    <source>
        <dbReference type="EMBL" id="GAA3954067.1"/>
    </source>
</evidence>
<name>A0ABP7NTW4_9BACT</name>
<dbReference type="Proteomes" id="UP001499909">
    <property type="component" value="Unassembled WGS sequence"/>
</dbReference>
<gene>
    <name evidence="2" type="ORF">GCM10022406_39680</name>
</gene>
<dbReference type="RefSeq" id="WP_345117729.1">
    <property type="nucleotide sequence ID" value="NZ_BAABDH010000112.1"/>
</dbReference>
<evidence type="ECO:0000313" key="3">
    <source>
        <dbReference type="Proteomes" id="UP001499909"/>
    </source>
</evidence>
<evidence type="ECO:0008006" key="4">
    <source>
        <dbReference type="Google" id="ProtNLM"/>
    </source>
</evidence>
<comment type="caution">
    <text evidence="2">The sequence shown here is derived from an EMBL/GenBank/DDBJ whole genome shotgun (WGS) entry which is preliminary data.</text>
</comment>
<keyword evidence="1" id="KW-0732">Signal</keyword>
<keyword evidence="3" id="KW-1185">Reference proteome</keyword>
<reference evidence="3" key="1">
    <citation type="journal article" date="2019" name="Int. J. Syst. Evol. Microbiol.">
        <title>The Global Catalogue of Microorganisms (GCM) 10K type strain sequencing project: providing services to taxonomists for standard genome sequencing and annotation.</title>
        <authorList>
            <consortium name="The Broad Institute Genomics Platform"/>
            <consortium name="The Broad Institute Genome Sequencing Center for Infectious Disease"/>
            <person name="Wu L."/>
            <person name="Ma J."/>
        </authorList>
    </citation>
    <scope>NUCLEOTIDE SEQUENCE [LARGE SCALE GENOMIC DNA]</scope>
    <source>
        <strain evidence="3">JCM 17214</strain>
    </source>
</reference>
<evidence type="ECO:0000256" key="1">
    <source>
        <dbReference type="SAM" id="SignalP"/>
    </source>
</evidence>
<dbReference type="EMBL" id="BAABDH010000112">
    <property type="protein sequence ID" value="GAA3954067.1"/>
    <property type="molecule type" value="Genomic_DNA"/>
</dbReference>
<dbReference type="PROSITE" id="PS51257">
    <property type="entry name" value="PROKAR_LIPOPROTEIN"/>
    <property type="match status" value="1"/>
</dbReference>
<accession>A0ABP7NTW4</accession>
<organism evidence="2 3">
    <name type="scientific">Hymenobacter algoricola</name>
    <dbReference type="NCBI Taxonomy" id="486267"/>
    <lineage>
        <taxon>Bacteria</taxon>
        <taxon>Pseudomonadati</taxon>
        <taxon>Bacteroidota</taxon>
        <taxon>Cytophagia</taxon>
        <taxon>Cytophagales</taxon>
        <taxon>Hymenobacteraceae</taxon>
        <taxon>Hymenobacter</taxon>
    </lineage>
</organism>
<sequence length="126" mass="13388">MRFFCLFLFLVLSGCAAERHLPAAATRLSIDSLQRLAQLPPYLVPPPAQASPKQVQQWVDAQTAMLGNVGAPAGKVKLKNVGNTDDHTKASVQQGITGRQITTGAVILGLAFLLLKLGPAAVKLIF</sequence>